<dbReference type="PATRIC" id="fig|1319815.3.peg.195"/>
<evidence type="ECO:0000256" key="1">
    <source>
        <dbReference type="SAM" id="Phobius"/>
    </source>
</evidence>
<feature type="transmembrane region" description="Helical" evidence="1">
    <location>
        <begin position="474"/>
        <end position="498"/>
    </location>
</feature>
<keyword evidence="1" id="KW-0812">Transmembrane</keyword>
<feature type="transmembrane region" description="Helical" evidence="1">
    <location>
        <begin position="443"/>
        <end position="462"/>
    </location>
</feature>
<dbReference type="GO" id="GO:1902604">
    <property type="term" value="P:p-aminobenzoyl-glutamate transmembrane transport"/>
    <property type="evidence" value="ECO:0007669"/>
    <property type="project" value="InterPro"/>
</dbReference>
<sequence length="514" mass="54972">MEGKMEAELKKNELNNKSFIDKFLNIIEKGGNALPHPATLFAILAVVVIIISGIGGALGWSVDFVGINSKTMKTEEMVISTKSLMTKEGVNYIFTSMVKNFTGFAPLGTVLVAIIGIGIAERSGLMAAILKKVALSTPKKLVTVMVIFLGIMSNVASDAGYVVLPPLAALIFLSFGRHPIAGLAAAFAGVSGGFSANLLIGTIDPLLGGISTEAAKILDPTYEVLPTANWYFMMASTFVIAFLGTLINDKIVEPRLGKYTGDEAIDFQEVTVEEKKALRSAGMATVVMLVLLVPIYFALGKNFLGSGLVPIIVIFFALPGLAYGKSIGTIKNDSDVMGMLTKSMQGMAGYIVLVFFAAQFIAYFGYTNLGTILAVKGADFLETAGIGGIPLVIGFILIVGFLNLFMGSASAKWAILAPVFIPMLMRIGYSPEFTQLAYRIGDSSTNIISPLMSYFAMIIVFMQKYDKKASLGTLISVMLPYSITFLIGWSIFLAAWMLSGFPIGPEVQILLKGM</sequence>
<organism evidence="2 3">
    <name type="scientific">Cetobacterium somerae ATCC BAA-474</name>
    <dbReference type="NCBI Taxonomy" id="1319815"/>
    <lineage>
        <taxon>Bacteria</taxon>
        <taxon>Fusobacteriati</taxon>
        <taxon>Fusobacteriota</taxon>
        <taxon>Fusobacteriia</taxon>
        <taxon>Fusobacteriales</taxon>
        <taxon>Fusobacteriaceae</taxon>
        <taxon>Cetobacterium</taxon>
    </lineage>
</organism>
<dbReference type="AlphaFoldDB" id="U7VDR9"/>
<gene>
    <name evidence="2" type="ORF">HMPREF0202_00205</name>
</gene>
<feature type="transmembrane region" description="Helical" evidence="1">
    <location>
        <begin position="38"/>
        <end position="62"/>
    </location>
</feature>
<keyword evidence="1" id="KW-0472">Membrane</keyword>
<evidence type="ECO:0000313" key="2">
    <source>
        <dbReference type="EMBL" id="ERT69872.1"/>
    </source>
</evidence>
<feature type="transmembrane region" description="Helical" evidence="1">
    <location>
        <begin position="101"/>
        <end position="120"/>
    </location>
</feature>
<protein>
    <submittedName>
        <fullName evidence="2">AbgT transporter family protein</fullName>
    </submittedName>
</protein>
<dbReference type="eggNOG" id="COG2978">
    <property type="taxonomic scope" value="Bacteria"/>
</dbReference>
<feature type="transmembrane region" description="Helical" evidence="1">
    <location>
        <begin position="413"/>
        <end position="431"/>
    </location>
</feature>
<dbReference type="Proteomes" id="UP000017081">
    <property type="component" value="Unassembled WGS sequence"/>
</dbReference>
<dbReference type="EMBL" id="AXZF01000008">
    <property type="protein sequence ID" value="ERT69872.1"/>
    <property type="molecule type" value="Genomic_DNA"/>
</dbReference>
<feature type="transmembrane region" description="Helical" evidence="1">
    <location>
        <begin position="386"/>
        <end position="406"/>
    </location>
</feature>
<name>U7VDR9_9FUSO</name>
<keyword evidence="3" id="KW-1185">Reference proteome</keyword>
<proteinExistence type="predicted"/>
<feature type="transmembrane region" description="Helical" evidence="1">
    <location>
        <begin position="303"/>
        <end position="323"/>
    </location>
</feature>
<feature type="transmembrane region" description="Helical" evidence="1">
    <location>
        <begin position="277"/>
        <end position="297"/>
    </location>
</feature>
<comment type="caution">
    <text evidence="2">The sequence shown here is derived from an EMBL/GenBank/DDBJ whole genome shotgun (WGS) entry which is preliminary data.</text>
</comment>
<accession>U7VDR9</accession>
<reference evidence="2 3" key="1">
    <citation type="submission" date="2013-08" db="EMBL/GenBank/DDBJ databases">
        <authorList>
            <person name="Weinstock G."/>
            <person name="Sodergren E."/>
            <person name="Wylie T."/>
            <person name="Fulton L."/>
            <person name="Fulton R."/>
            <person name="Fronick C."/>
            <person name="O'Laughlin M."/>
            <person name="Godfrey J."/>
            <person name="Miner T."/>
            <person name="Herter B."/>
            <person name="Appelbaum E."/>
            <person name="Cordes M."/>
            <person name="Lek S."/>
            <person name="Wollam A."/>
            <person name="Pepin K.H."/>
            <person name="Palsikar V.B."/>
            <person name="Mitreva M."/>
            <person name="Wilson R.K."/>
        </authorList>
    </citation>
    <scope>NUCLEOTIDE SEQUENCE [LARGE SCALE GENOMIC DNA]</scope>
    <source>
        <strain evidence="2 3">ATCC BAA-474</strain>
    </source>
</reference>
<dbReference type="PANTHER" id="PTHR30282:SF0">
    <property type="entry name" value="P-AMINOBENZOYL-GLUTAMATE TRANSPORT PROTEIN"/>
    <property type="match status" value="1"/>
</dbReference>
<evidence type="ECO:0000313" key="3">
    <source>
        <dbReference type="Proteomes" id="UP000017081"/>
    </source>
</evidence>
<dbReference type="Pfam" id="PF03806">
    <property type="entry name" value="ABG_transport"/>
    <property type="match status" value="1"/>
</dbReference>
<keyword evidence="1" id="KW-1133">Transmembrane helix</keyword>
<dbReference type="InterPro" id="IPR004697">
    <property type="entry name" value="AbgT"/>
</dbReference>
<dbReference type="GO" id="GO:0015558">
    <property type="term" value="F:secondary active p-aminobenzoyl-glutamate transmembrane transporter activity"/>
    <property type="evidence" value="ECO:0007669"/>
    <property type="project" value="InterPro"/>
</dbReference>
<feature type="transmembrane region" description="Helical" evidence="1">
    <location>
        <begin position="141"/>
        <end position="164"/>
    </location>
</feature>
<feature type="transmembrane region" description="Helical" evidence="1">
    <location>
        <begin position="347"/>
        <end position="366"/>
    </location>
</feature>
<dbReference type="PANTHER" id="PTHR30282">
    <property type="entry name" value="P-AMINOBENZOYL GLUTAMATE TRANSPORTER"/>
    <property type="match status" value="1"/>
</dbReference>
<dbReference type="HOGENOM" id="CLU_040132_0_0_0"/>